<name>A0A011THM1_9HYPH</name>
<evidence type="ECO:0000313" key="2">
    <source>
        <dbReference type="EMBL" id="EXL03442.1"/>
    </source>
</evidence>
<comment type="caution">
    <text evidence="2">The sequence shown here is derived from an EMBL/GenBank/DDBJ whole genome shotgun (WGS) entry which is preliminary data.</text>
</comment>
<feature type="chain" id="PRO_5001464205" evidence="1">
    <location>
        <begin position="27"/>
        <end position="141"/>
    </location>
</feature>
<dbReference type="RefSeq" id="WP_035029786.1">
    <property type="nucleotide sequence ID" value="NZ_KK073897.1"/>
</dbReference>
<evidence type="ECO:0000256" key="1">
    <source>
        <dbReference type="SAM" id="SignalP"/>
    </source>
</evidence>
<proteinExistence type="predicted"/>
<feature type="signal peptide" evidence="1">
    <location>
        <begin position="1"/>
        <end position="26"/>
    </location>
</feature>
<gene>
    <name evidence="2" type="ORF">BG36_12520</name>
</gene>
<dbReference type="EMBL" id="JENY01000025">
    <property type="protein sequence ID" value="EXL03442.1"/>
    <property type="molecule type" value="Genomic_DNA"/>
</dbReference>
<dbReference type="OrthoDB" id="8420081at2"/>
<reference evidence="2 3" key="1">
    <citation type="submission" date="2014-02" db="EMBL/GenBank/DDBJ databases">
        <title>Aquamicrobium defluvii Genome sequencing.</title>
        <authorList>
            <person name="Wang X."/>
        </authorList>
    </citation>
    <scope>NUCLEOTIDE SEQUENCE [LARGE SCALE GENOMIC DNA]</scope>
    <source>
        <strain evidence="2 3">W13Z1</strain>
    </source>
</reference>
<dbReference type="eggNOG" id="ENOG503464Z">
    <property type="taxonomic scope" value="Bacteria"/>
</dbReference>
<sequence>MKLRRTPPVAAVLVGVLALSATMSFAQESRTWPDTSTGTMEFAPVGTIDYSIGYASAGYDHFETEISVSWRDDGERTQLLFSGIQDKPPAKMTVKGNLLCVVAQYCARYQEVCSALATCYTYDAGQKQFVEEPAEGETVPR</sequence>
<dbReference type="STRING" id="69279.BG36_12520"/>
<dbReference type="Proteomes" id="UP000019849">
    <property type="component" value="Unassembled WGS sequence"/>
</dbReference>
<organism evidence="2 3">
    <name type="scientific">Aquamicrobium defluvii</name>
    <dbReference type="NCBI Taxonomy" id="69279"/>
    <lineage>
        <taxon>Bacteria</taxon>
        <taxon>Pseudomonadati</taxon>
        <taxon>Pseudomonadota</taxon>
        <taxon>Alphaproteobacteria</taxon>
        <taxon>Hyphomicrobiales</taxon>
        <taxon>Phyllobacteriaceae</taxon>
        <taxon>Aquamicrobium</taxon>
    </lineage>
</organism>
<dbReference type="HOGENOM" id="CLU_1783570_0_0_5"/>
<keyword evidence="1" id="KW-0732">Signal</keyword>
<protein>
    <submittedName>
        <fullName evidence="2">Uncharacterized protein</fullName>
    </submittedName>
</protein>
<evidence type="ECO:0000313" key="3">
    <source>
        <dbReference type="Proteomes" id="UP000019849"/>
    </source>
</evidence>
<dbReference type="AlphaFoldDB" id="A0A011THM1"/>
<accession>A0A011THM1</accession>
<dbReference type="PATRIC" id="fig|69279.3.peg.3597"/>